<feature type="domain" description="Putative zinc-finger" evidence="5">
    <location>
        <begin position="16"/>
        <end position="44"/>
    </location>
</feature>
<dbReference type="Proteomes" id="UP000278673">
    <property type="component" value="Unassembled WGS sequence"/>
</dbReference>
<dbReference type="RefSeq" id="WP_122399174.1">
    <property type="nucleotide sequence ID" value="NZ_RFFJ01000183.1"/>
</dbReference>
<feature type="compositionally biased region" description="Pro residues" evidence="3">
    <location>
        <begin position="89"/>
        <end position="98"/>
    </location>
</feature>
<name>A0A3M2LB77_9ACTN</name>
<proteinExistence type="predicted"/>
<keyword evidence="4" id="KW-0812">Transmembrane</keyword>
<feature type="compositionally biased region" description="Low complexity" evidence="3">
    <location>
        <begin position="260"/>
        <end position="273"/>
    </location>
</feature>
<accession>A0A3M2LB77</accession>
<keyword evidence="4" id="KW-1133">Transmembrane helix</keyword>
<evidence type="ECO:0000256" key="4">
    <source>
        <dbReference type="SAM" id="Phobius"/>
    </source>
</evidence>
<feature type="region of interest" description="Disordered" evidence="3">
    <location>
        <begin position="78"/>
        <end position="113"/>
    </location>
</feature>
<feature type="compositionally biased region" description="Low complexity" evidence="3">
    <location>
        <begin position="99"/>
        <end position="109"/>
    </location>
</feature>
<dbReference type="Pfam" id="PF13490">
    <property type="entry name" value="zf-HC2"/>
    <property type="match status" value="1"/>
</dbReference>
<evidence type="ECO:0000313" key="6">
    <source>
        <dbReference type="EMBL" id="RMI33823.1"/>
    </source>
</evidence>
<keyword evidence="4" id="KW-0472">Membrane</keyword>
<reference evidence="6 7" key="1">
    <citation type="submission" date="2018-10" db="EMBL/GenBank/DDBJ databases">
        <title>Isolation, diversity and antifungal activity of actinobacteria from wheat.</title>
        <authorList>
            <person name="Han C."/>
        </authorList>
    </citation>
    <scope>NUCLEOTIDE SEQUENCE [LARGE SCALE GENOMIC DNA]</scope>
    <source>
        <strain evidence="6 7">NEAU-YY642</strain>
    </source>
</reference>
<evidence type="ECO:0000256" key="2">
    <source>
        <dbReference type="ARBA" id="ARBA00023163"/>
    </source>
</evidence>
<evidence type="ECO:0000256" key="1">
    <source>
        <dbReference type="ARBA" id="ARBA00023015"/>
    </source>
</evidence>
<dbReference type="Gene3D" id="1.10.10.1320">
    <property type="entry name" value="Anti-sigma factor, zinc-finger domain"/>
    <property type="match status" value="1"/>
</dbReference>
<evidence type="ECO:0000313" key="7">
    <source>
        <dbReference type="Proteomes" id="UP000278673"/>
    </source>
</evidence>
<comment type="caution">
    <text evidence="6">The sequence shown here is derived from an EMBL/GenBank/DDBJ whole genome shotgun (WGS) entry which is preliminary data.</text>
</comment>
<keyword evidence="1" id="KW-0805">Transcription regulation</keyword>
<keyword evidence="2" id="KW-0804">Transcription</keyword>
<dbReference type="InterPro" id="IPR027383">
    <property type="entry name" value="Znf_put"/>
</dbReference>
<dbReference type="InterPro" id="IPR041916">
    <property type="entry name" value="Anti_sigma_zinc_sf"/>
</dbReference>
<dbReference type="AlphaFoldDB" id="A0A3M2LB77"/>
<feature type="region of interest" description="Disordered" evidence="3">
    <location>
        <begin position="240"/>
        <end position="294"/>
    </location>
</feature>
<gene>
    <name evidence="6" type="ORF">EBN88_24120</name>
</gene>
<feature type="transmembrane region" description="Helical" evidence="4">
    <location>
        <begin position="161"/>
        <end position="184"/>
    </location>
</feature>
<evidence type="ECO:0000259" key="5">
    <source>
        <dbReference type="Pfam" id="PF13490"/>
    </source>
</evidence>
<feature type="region of interest" description="Disordered" evidence="3">
    <location>
        <begin position="200"/>
        <end position="224"/>
    </location>
</feature>
<dbReference type="EMBL" id="RFFJ01000183">
    <property type="protein sequence ID" value="RMI33823.1"/>
    <property type="molecule type" value="Genomic_DNA"/>
</dbReference>
<organism evidence="6 7">
    <name type="scientific">Streptomyces triticirhizae</name>
    <dbReference type="NCBI Taxonomy" id="2483353"/>
    <lineage>
        <taxon>Bacteria</taxon>
        <taxon>Bacillati</taxon>
        <taxon>Actinomycetota</taxon>
        <taxon>Actinomycetes</taxon>
        <taxon>Kitasatosporales</taxon>
        <taxon>Streptomycetaceae</taxon>
        <taxon>Streptomyces</taxon>
    </lineage>
</organism>
<sequence>MTSTAETDPADRHLGESLAALVDGELSHDSRDRVLAHLATCAHCKAEVEAQRALKSAFAASPPPALSAGLLARLQNVPADSGLDAGPRGPGPTPPGEAGPPKAGTPPKRSGGLLLDLMPGGRGRSSLLTPAAPALGGGSGGSAGFRIHEPVAARLPRGHRIAFAAAGAVSLAAFAIGGAVSGVASPTGSSAASSAVAAGSGTSAGLAPRPMGARAEEDAQRQQSVARVLPVADVGATAPPTGRQFTLLGSSLPAAHGASPVPRATPPATTAEPVIGPLRPEHTSSSALGAVSPR</sequence>
<keyword evidence="7" id="KW-1185">Reference proteome</keyword>
<protein>
    <recommendedName>
        <fullName evidence="5">Putative zinc-finger domain-containing protein</fullName>
    </recommendedName>
</protein>
<evidence type="ECO:0000256" key="3">
    <source>
        <dbReference type="SAM" id="MobiDB-lite"/>
    </source>
</evidence>